<protein>
    <recommendedName>
        <fullName evidence="1">Baseplate J-like C-terminal domain-containing protein</fullName>
    </recommendedName>
</protein>
<dbReference type="RefSeq" id="WP_119657314.1">
    <property type="nucleotide sequence ID" value="NZ_JBHUOI010000081.1"/>
</dbReference>
<keyword evidence="3" id="KW-1185">Reference proteome</keyword>
<dbReference type="Proteomes" id="UP000284250">
    <property type="component" value="Unassembled WGS sequence"/>
</dbReference>
<dbReference type="EMBL" id="QYCN01000040">
    <property type="protein sequence ID" value="RIY06449.1"/>
    <property type="molecule type" value="Genomic_DNA"/>
</dbReference>
<proteinExistence type="predicted"/>
<dbReference type="Pfam" id="PF26079">
    <property type="entry name" value="Baseplate_J_C"/>
    <property type="match status" value="1"/>
</dbReference>
<evidence type="ECO:0000313" key="3">
    <source>
        <dbReference type="Proteomes" id="UP000284250"/>
    </source>
</evidence>
<dbReference type="AlphaFoldDB" id="A0A418QMT3"/>
<reference evidence="2 3" key="1">
    <citation type="submission" date="2019-01" db="EMBL/GenBank/DDBJ databases">
        <title>Hymenobacter humicola sp. nov., isolated from soils in Antarctica.</title>
        <authorList>
            <person name="Sedlacek I."/>
            <person name="Holochova P."/>
            <person name="Kralova S."/>
            <person name="Pantucek R."/>
            <person name="Stankova E."/>
            <person name="Vrbovska V."/>
            <person name="Kristofova L."/>
            <person name="Svec P."/>
            <person name="Busse H.-J."/>
        </authorList>
    </citation>
    <scope>NUCLEOTIDE SEQUENCE [LARGE SCALE GENOMIC DNA]</scope>
    <source>
        <strain evidence="2 3">CCM 8852</strain>
    </source>
</reference>
<gene>
    <name evidence="2" type="ORF">D0T11_18590</name>
</gene>
<accession>A0A418QMT3</accession>
<name>A0A418QMT3_9BACT</name>
<evidence type="ECO:0000259" key="1">
    <source>
        <dbReference type="Pfam" id="PF26079"/>
    </source>
</evidence>
<feature type="domain" description="Baseplate J-like C-terminal" evidence="1">
    <location>
        <begin position="184"/>
        <end position="230"/>
    </location>
</feature>
<dbReference type="OrthoDB" id="1053324at2"/>
<comment type="caution">
    <text evidence="2">The sequence shown here is derived from an EMBL/GenBank/DDBJ whole genome shotgun (WGS) entry which is preliminary data.</text>
</comment>
<dbReference type="InterPro" id="IPR058530">
    <property type="entry name" value="Baseplate_J-like_C"/>
</dbReference>
<evidence type="ECO:0000313" key="2">
    <source>
        <dbReference type="EMBL" id="RIY06449.1"/>
    </source>
</evidence>
<organism evidence="2 3">
    <name type="scientific">Hymenobacter rubripertinctus</name>
    <dbReference type="NCBI Taxonomy" id="2029981"/>
    <lineage>
        <taxon>Bacteria</taxon>
        <taxon>Pseudomonadati</taxon>
        <taxon>Bacteroidota</taxon>
        <taxon>Cytophagia</taxon>
        <taxon>Cytophagales</taxon>
        <taxon>Hymenobacteraceae</taxon>
        <taxon>Hymenobacter</taxon>
    </lineage>
</organism>
<sequence length="276" mass="30274">MARTINEITLSISAAIDAVFGSDRPNSPSSVSVFKLLADVSASVSQKLETLFDRHMADVDAKLAKAQPGTAQWYADRLREFRQGDVVQVGDDGIRYPVGSTGLRLITQATAKENEDTKELFIKIATDDANAPGGLRALTEAEKLQVRAYLREIKFPGMALKVESREADQLRLAAEVYYDPLLEKELVKQAVVAAVRSYLKRLEFDGVIFNARLEDAIQAVPGVKDVRLLEVSVRNGQAAATIVTRAYETQAGYIVEDDEPGSTLSDTLQLLPYGRI</sequence>